<dbReference type="PANTHER" id="PTHR12526:SF630">
    <property type="entry name" value="GLYCOSYLTRANSFERASE"/>
    <property type="match status" value="1"/>
</dbReference>
<evidence type="ECO:0000313" key="2">
    <source>
        <dbReference type="EMBL" id="KPV47060.1"/>
    </source>
</evidence>
<sequence length="607" mass="70841">MRALIIGSADLKYDGGGERNAVQIAEILMRMGYDVTLMGSGYPFIRKNNVNVKFNYIENAFSDDIFSNRHLMKLTNGISMGFIGLFSFNKIWEKIKDYDLYYFVTPNFIFRNAVKKFARLDKPPAVILANHGSYFEILDNHKFFGNLIKYILNIMIFSGITGKISVQAQNIYQKNFYINQNFKDIYLIPQNNIDFNKYKIEEHNGFNVVFLNKITKNKGSKLLFKIIKHAPKDIHFDIIGYGNMNKLRKKFKNYNVTFHGFVDENTKIEILARSDVMINLSKYESLSITSIEGLASGLYIIAPKISGLEYIKSMTEYMSIVKRNYISYINEIKRIKNFYGDNFINIRNQIKNNALSIFNYSVIEKNIENMVNDTLKKKEIRSYTIVYTVNNADKFRCNLNNILNYIKNENIPVNEIMVFNNTKYRIETTDNIRIYNKKSPYTGTEELNLISHAKSDYIIKLNDKNDINNIKELIKYIDSGYDVIIGSRFINGKIRSIKDAFDLIVIKFTHLIFPGITKVDDILSDFFVINKKIIRGDKKVPDVYKALLYVLASTRTRNIKMVKTSSLSCRRIIMDEKSFYYYMTEIVVCMRAYHKKKPDKNHDYTPI</sequence>
<dbReference type="SUPFAM" id="SSF53756">
    <property type="entry name" value="UDP-Glycosyltransferase/glycogen phosphorylase"/>
    <property type="match status" value="1"/>
</dbReference>
<proteinExistence type="predicted"/>
<organism evidence="2 3">
    <name type="scientific">Acidiplasma aeolicum</name>
    <dbReference type="NCBI Taxonomy" id="507754"/>
    <lineage>
        <taxon>Archaea</taxon>
        <taxon>Methanobacteriati</taxon>
        <taxon>Thermoplasmatota</taxon>
        <taxon>Thermoplasmata</taxon>
        <taxon>Thermoplasmatales</taxon>
        <taxon>Ferroplasmaceae</taxon>
        <taxon>Acidiplasma</taxon>
    </lineage>
</organism>
<evidence type="ECO:0000313" key="3">
    <source>
        <dbReference type="Proteomes" id="UP000050515"/>
    </source>
</evidence>
<gene>
    <name evidence="2" type="ORF">SE19_02730</name>
</gene>
<dbReference type="Pfam" id="PF00534">
    <property type="entry name" value="Glycos_transf_1"/>
    <property type="match status" value="1"/>
</dbReference>
<dbReference type="RefSeq" id="WP_054963996.1">
    <property type="nucleotide sequence ID" value="NZ_LJCQ01000143.1"/>
</dbReference>
<dbReference type="PANTHER" id="PTHR12526">
    <property type="entry name" value="GLYCOSYLTRANSFERASE"/>
    <property type="match status" value="1"/>
</dbReference>
<protein>
    <recommendedName>
        <fullName evidence="1">Glycosyl transferase family 1 domain-containing protein</fullName>
    </recommendedName>
</protein>
<feature type="domain" description="Glycosyl transferase family 1" evidence="1">
    <location>
        <begin position="203"/>
        <end position="354"/>
    </location>
</feature>
<dbReference type="EMBL" id="LJCQ01000143">
    <property type="protein sequence ID" value="KPV47060.1"/>
    <property type="molecule type" value="Genomic_DNA"/>
</dbReference>
<accession>A0A0P9DBC4</accession>
<comment type="caution">
    <text evidence="2">The sequence shown here is derived from an EMBL/GenBank/DDBJ whole genome shotgun (WGS) entry which is preliminary data.</text>
</comment>
<reference evidence="2 3" key="1">
    <citation type="submission" date="2015-09" db="EMBL/GenBank/DDBJ databases">
        <title>Draft genome sequence of Acidiplasma aeolicum DSM 18409.</title>
        <authorList>
            <person name="Hemp J."/>
        </authorList>
    </citation>
    <scope>NUCLEOTIDE SEQUENCE [LARGE SCALE GENOMIC DNA]</scope>
    <source>
        <strain evidence="2 3">V</strain>
    </source>
</reference>
<name>A0A0P9DBC4_9ARCH</name>
<dbReference type="InterPro" id="IPR001296">
    <property type="entry name" value="Glyco_trans_1"/>
</dbReference>
<evidence type="ECO:0000259" key="1">
    <source>
        <dbReference type="Pfam" id="PF00534"/>
    </source>
</evidence>
<dbReference type="GO" id="GO:0016757">
    <property type="term" value="F:glycosyltransferase activity"/>
    <property type="evidence" value="ECO:0007669"/>
    <property type="project" value="InterPro"/>
</dbReference>
<dbReference type="PATRIC" id="fig|507754.4.peg.1539"/>
<dbReference type="Gene3D" id="3.40.50.2000">
    <property type="entry name" value="Glycogen Phosphorylase B"/>
    <property type="match status" value="2"/>
</dbReference>
<dbReference type="Proteomes" id="UP000050515">
    <property type="component" value="Unassembled WGS sequence"/>
</dbReference>
<dbReference type="CDD" id="cd03801">
    <property type="entry name" value="GT4_PimA-like"/>
    <property type="match status" value="1"/>
</dbReference>
<dbReference type="AlphaFoldDB" id="A0A0P9DBC4"/>